<dbReference type="GO" id="GO:0008308">
    <property type="term" value="F:voltage-gated monoatomic anion channel activity"/>
    <property type="evidence" value="ECO:0007669"/>
    <property type="project" value="InterPro"/>
</dbReference>
<dbReference type="Pfam" id="PF01459">
    <property type="entry name" value="Porin_3"/>
    <property type="match status" value="1"/>
</dbReference>
<keyword evidence="3" id="KW-0406">Ion transport</keyword>
<proteinExistence type="inferred from homology"/>
<dbReference type="Gene3D" id="2.40.160.10">
    <property type="entry name" value="Porin"/>
    <property type="match status" value="1"/>
</dbReference>
<dbReference type="GO" id="GO:0005741">
    <property type="term" value="C:mitochondrial outer membrane"/>
    <property type="evidence" value="ECO:0007669"/>
    <property type="project" value="InterPro"/>
</dbReference>
<protein>
    <submittedName>
        <fullName evidence="4">Mitochondrial outer membrane protein porin 1</fullName>
    </submittedName>
</protein>
<dbReference type="InterPro" id="IPR027246">
    <property type="entry name" value="Porin_Euk/Tom40"/>
</dbReference>
<dbReference type="GO" id="GO:0015288">
    <property type="term" value="F:porin activity"/>
    <property type="evidence" value="ECO:0007669"/>
    <property type="project" value="UniProtKB-KW"/>
</dbReference>
<dbReference type="InterPro" id="IPR023614">
    <property type="entry name" value="Porin_dom_sf"/>
</dbReference>
<keyword evidence="2" id="KW-0812">Transmembrane</keyword>
<accession>A0A1E5RL01</accession>
<keyword evidence="5" id="KW-1185">Reference proteome</keyword>
<dbReference type="PANTHER" id="PTHR11743">
    <property type="entry name" value="VOLTAGE-DEPENDENT ANION-SELECTIVE CHANNEL"/>
    <property type="match status" value="1"/>
</dbReference>
<gene>
    <name evidence="4" type="ORF">AWRI3578_g2154</name>
</gene>
<dbReference type="PANTHER" id="PTHR11743:SF70">
    <property type="entry name" value="GH26960P-RELATED"/>
    <property type="match status" value="1"/>
</dbReference>
<dbReference type="Proteomes" id="UP000095605">
    <property type="component" value="Unassembled WGS sequence"/>
</dbReference>
<evidence type="ECO:0000256" key="2">
    <source>
        <dbReference type="ARBA" id="ARBA00022452"/>
    </source>
</evidence>
<organism evidence="4 5">
    <name type="scientific">Hanseniaspora opuntiae</name>
    <dbReference type="NCBI Taxonomy" id="211096"/>
    <lineage>
        <taxon>Eukaryota</taxon>
        <taxon>Fungi</taxon>
        <taxon>Dikarya</taxon>
        <taxon>Ascomycota</taxon>
        <taxon>Saccharomycotina</taxon>
        <taxon>Saccharomycetes</taxon>
        <taxon>Saccharomycodales</taxon>
        <taxon>Saccharomycodaceae</taxon>
        <taxon>Hanseniaspora</taxon>
    </lineage>
</organism>
<dbReference type="GO" id="GO:0046930">
    <property type="term" value="C:pore complex"/>
    <property type="evidence" value="ECO:0007669"/>
    <property type="project" value="UniProtKB-KW"/>
</dbReference>
<keyword evidence="2" id="KW-1134">Transmembrane beta strand</keyword>
<comment type="caution">
    <text evidence="4">The sequence shown here is derived from an EMBL/GenBank/DDBJ whole genome shotgun (WGS) entry which is preliminary data.</text>
</comment>
<evidence type="ECO:0000256" key="3">
    <source>
        <dbReference type="ARBA" id="ARBA00023114"/>
    </source>
</evidence>
<evidence type="ECO:0000313" key="5">
    <source>
        <dbReference type="Proteomes" id="UP000095605"/>
    </source>
</evidence>
<sequence length="279" mass="29223">MSAVSYSDISKNVNGLFGRDFFHASPYAVDVKTVAPNGVEFTAKAKAAKTAGLDTSIDSKFSDKATGLTVTQSISNAANLNTKVELAGLAPGLKLDLSSAFTPSTLPQGVKLNLNFVQPAFIAKGLFDVSKNTSFAGDIAFTKNAYTLGTQVSYDISNGQLKKYGFGLGYTVSGFSLAGSLEGNSLVASIYQKASPVFDIGAKATYDVSSKAVSTAFASKYDIDATSAVKGKINDSGLLELAYKQQLKQNVTLGVGASLNALKLDEPVHKFGWSLSFSV</sequence>
<evidence type="ECO:0000313" key="4">
    <source>
        <dbReference type="EMBL" id="OEJ87572.1"/>
    </source>
</evidence>
<keyword evidence="3" id="KW-0626">Porin</keyword>
<reference evidence="5" key="1">
    <citation type="journal article" date="2016" name="Genome Announc.">
        <title>Genome sequences of three species of Hanseniaspora isolated from spontaneous wine fermentations.</title>
        <authorList>
            <person name="Sternes P.R."/>
            <person name="Lee D."/>
            <person name="Kutyna D.R."/>
            <person name="Borneman A.R."/>
        </authorList>
    </citation>
    <scope>NUCLEOTIDE SEQUENCE [LARGE SCALE GENOMIC DNA]</scope>
    <source>
        <strain evidence="5">AWRI3578</strain>
    </source>
</reference>
<evidence type="ECO:0000256" key="1">
    <source>
        <dbReference type="ARBA" id="ARBA00007780"/>
    </source>
</evidence>
<dbReference type="CDD" id="cd07306">
    <property type="entry name" value="Porin3_VDAC"/>
    <property type="match status" value="1"/>
</dbReference>
<keyword evidence="3" id="KW-0813">Transport</keyword>
<dbReference type="OrthoDB" id="7827681at2759"/>
<dbReference type="AlphaFoldDB" id="A0A1E5RL01"/>
<comment type="similarity">
    <text evidence="1">Belongs to the eukaryotic mitochondrial porin family.</text>
</comment>
<dbReference type="EMBL" id="LPNL01000004">
    <property type="protein sequence ID" value="OEJ87572.1"/>
    <property type="molecule type" value="Genomic_DNA"/>
</dbReference>
<keyword evidence="2" id="KW-0472">Membrane</keyword>
<name>A0A1E5RL01_9ASCO</name>
<dbReference type="InterPro" id="IPR001925">
    <property type="entry name" value="Porin_Euk"/>
</dbReference>
<dbReference type="PRINTS" id="PR00185">
    <property type="entry name" value="EUKARYTPORIN"/>
</dbReference>